<feature type="signal peptide" evidence="6">
    <location>
        <begin position="1"/>
        <end position="29"/>
    </location>
</feature>
<evidence type="ECO:0000259" key="8">
    <source>
        <dbReference type="Pfam" id="PF02753"/>
    </source>
</evidence>
<gene>
    <name evidence="9" type="ORF">STENOSP10_25500</name>
</gene>
<feature type="chain" id="PRO_5046071073" evidence="6">
    <location>
        <begin position="30"/>
        <end position="247"/>
    </location>
</feature>
<evidence type="ECO:0000313" key="9">
    <source>
        <dbReference type="EMBL" id="GMR28330.1"/>
    </source>
</evidence>
<dbReference type="PANTHER" id="PTHR30251">
    <property type="entry name" value="PILUS ASSEMBLY CHAPERONE"/>
    <property type="match status" value="1"/>
</dbReference>
<dbReference type="Pfam" id="PF00345">
    <property type="entry name" value="PapD_N"/>
    <property type="match status" value="1"/>
</dbReference>
<dbReference type="InterPro" id="IPR008962">
    <property type="entry name" value="PapD-like_sf"/>
</dbReference>
<dbReference type="PRINTS" id="PR00969">
    <property type="entry name" value="CHAPERONPILI"/>
</dbReference>
<keyword evidence="4" id="KW-0574">Periplasm</keyword>
<reference evidence="10" key="1">
    <citation type="submission" date="2023-07" db="EMBL/GenBank/DDBJ databases">
        <title>Genome sequence of Stenotrophomonas sp. Alg010 isolated from Sargassum waste.</title>
        <authorList>
            <person name="Mohapatra"/>
            <person name="B.R."/>
        </authorList>
    </citation>
    <scope>NUCLEOTIDE SEQUENCE [LARGE SCALE GENOMIC DNA]</scope>
    <source>
        <strain evidence="10">Alg010</strain>
    </source>
</reference>
<evidence type="ECO:0000256" key="4">
    <source>
        <dbReference type="ARBA" id="ARBA00022764"/>
    </source>
</evidence>
<feature type="domain" description="Pili assembly chaperone C-terminal" evidence="8">
    <location>
        <begin position="179"/>
        <end position="238"/>
    </location>
</feature>
<dbReference type="InterPro" id="IPR016147">
    <property type="entry name" value="Pili_assmbl_chaperone_N"/>
</dbReference>
<dbReference type="PANTHER" id="PTHR30251:SF2">
    <property type="entry name" value="FIMBRIAL CHAPERONE YADV-RELATED"/>
    <property type="match status" value="1"/>
</dbReference>
<comment type="caution">
    <text evidence="9">The sequence shown here is derived from an EMBL/GenBank/DDBJ whole genome shotgun (WGS) entry which is preliminary data.</text>
</comment>
<keyword evidence="5" id="KW-0143">Chaperone</keyword>
<dbReference type="RefSeq" id="WP_338167860.1">
    <property type="nucleotide sequence ID" value="NZ_BTRJ01000026.1"/>
</dbReference>
<dbReference type="InterPro" id="IPR013783">
    <property type="entry name" value="Ig-like_fold"/>
</dbReference>
<dbReference type="InterPro" id="IPR001829">
    <property type="entry name" value="Pili_assmbl_chaperone_bac"/>
</dbReference>
<dbReference type="Pfam" id="PF02753">
    <property type="entry name" value="PapD_C"/>
    <property type="match status" value="1"/>
</dbReference>
<protein>
    <submittedName>
        <fullName evidence="9">Fimbrial chaperone</fullName>
    </submittedName>
</protein>
<evidence type="ECO:0000256" key="2">
    <source>
        <dbReference type="ARBA" id="ARBA00007399"/>
    </source>
</evidence>
<evidence type="ECO:0000256" key="1">
    <source>
        <dbReference type="ARBA" id="ARBA00004418"/>
    </source>
</evidence>
<dbReference type="InterPro" id="IPR036316">
    <property type="entry name" value="Pili_assmbl_chap_C_dom_sf"/>
</dbReference>
<evidence type="ECO:0000256" key="6">
    <source>
        <dbReference type="SAM" id="SignalP"/>
    </source>
</evidence>
<dbReference type="EMBL" id="BTRJ01000026">
    <property type="protein sequence ID" value="GMR28330.1"/>
    <property type="molecule type" value="Genomic_DNA"/>
</dbReference>
<evidence type="ECO:0000313" key="10">
    <source>
        <dbReference type="Proteomes" id="UP001306668"/>
    </source>
</evidence>
<dbReference type="PROSITE" id="PS51257">
    <property type="entry name" value="PROKAR_LIPOPROTEIN"/>
    <property type="match status" value="1"/>
</dbReference>
<evidence type="ECO:0000259" key="7">
    <source>
        <dbReference type="Pfam" id="PF00345"/>
    </source>
</evidence>
<proteinExistence type="inferred from homology"/>
<comment type="similarity">
    <text evidence="2">Belongs to the periplasmic pilus chaperone family.</text>
</comment>
<dbReference type="InterPro" id="IPR050643">
    <property type="entry name" value="Periplasmic_pilus_chap"/>
</dbReference>
<dbReference type="Gene3D" id="2.60.40.10">
    <property type="entry name" value="Immunoglobulins"/>
    <property type="match status" value="2"/>
</dbReference>
<dbReference type="SUPFAM" id="SSF49584">
    <property type="entry name" value="Periplasmic chaperone C-domain"/>
    <property type="match status" value="1"/>
</dbReference>
<accession>A0ABQ6QDP8</accession>
<comment type="subcellular location">
    <subcellularLocation>
        <location evidence="1">Periplasm</location>
    </subcellularLocation>
</comment>
<organism evidence="9 10">
    <name type="scientific">Stenotrophomonas sepilia</name>
    <dbReference type="NCBI Taxonomy" id="2860290"/>
    <lineage>
        <taxon>Bacteria</taxon>
        <taxon>Pseudomonadati</taxon>
        <taxon>Pseudomonadota</taxon>
        <taxon>Gammaproteobacteria</taxon>
        <taxon>Lysobacterales</taxon>
        <taxon>Lysobacteraceae</taxon>
        <taxon>Stenotrophomonas</taxon>
        <taxon>Stenotrophomonas maltophilia group</taxon>
    </lineage>
</organism>
<dbReference type="SUPFAM" id="SSF49354">
    <property type="entry name" value="PapD-like"/>
    <property type="match status" value="1"/>
</dbReference>
<dbReference type="Proteomes" id="UP001306668">
    <property type="component" value="Unassembled WGS sequence"/>
</dbReference>
<feature type="domain" description="Pili assembly chaperone N-terminal" evidence="7">
    <location>
        <begin position="31"/>
        <end position="152"/>
    </location>
</feature>
<name>A0ABQ6QDP8_9GAMM</name>
<keyword evidence="10" id="KW-1185">Reference proteome</keyword>
<evidence type="ECO:0000256" key="3">
    <source>
        <dbReference type="ARBA" id="ARBA00022729"/>
    </source>
</evidence>
<dbReference type="InterPro" id="IPR016148">
    <property type="entry name" value="Pili_assmbl_chaperone_C"/>
</dbReference>
<evidence type="ECO:0000256" key="5">
    <source>
        <dbReference type="ARBA" id="ARBA00023186"/>
    </source>
</evidence>
<keyword evidence="3 6" id="KW-0732">Signal</keyword>
<sequence length="247" mass="26921">MLNRLGCGRLLAVAASICLALLNLSSACAQVAIPTTRVVFPAGQKSVSVPLHNLGESPALVQVWVSDGEPDQPPEASTAPFVLAPPLVRLEPGQSKHVRIQQVAAQAPRDAVERLYWLNVLALPPKRDMGDQGQLDFSVRSRYKLLFRPTGLPRRPVDQAESVTWRIEEVDGARVLVAHNPTAYVLNLGSVDIVSRGNRSALDNPHVLPRSMSSIVLPGHVEDTGAIVEFTWIDDEGRLHPARQRLP</sequence>